<dbReference type="Proteomes" id="UP001212997">
    <property type="component" value="Unassembled WGS sequence"/>
</dbReference>
<feature type="domain" description="Non-structural maintenance of chromosome element 4 C-terminal" evidence="9">
    <location>
        <begin position="152"/>
        <end position="239"/>
    </location>
</feature>
<evidence type="ECO:0000313" key="12">
    <source>
        <dbReference type="Proteomes" id="UP001212997"/>
    </source>
</evidence>
<reference evidence="11" key="1">
    <citation type="submission" date="2022-07" db="EMBL/GenBank/DDBJ databases">
        <title>Genome Sequence of Physisporinus lineatus.</title>
        <authorList>
            <person name="Buettner E."/>
        </authorList>
    </citation>
    <scope>NUCLEOTIDE SEQUENCE</scope>
    <source>
        <strain evidence="11">VT162</strain>
    </source>
</reference>
<evidence type="ECO:0000256" key="2">
    <source>
        <dbReference type="ARBA" id="ARBA00008997"/>
    </source>
</evidence>
<gene>
    <name evidence="11" type="ORF">NLI96_g6906</name>
</gene>
<dbReference type="AlphaFoldDB" id="A0AAD5YDF4"/>
<comment type="caution">
    <text evidence="11">The sequence shown here is derived from an EMBL/GenBank/DDBJ whole genome shotgun (WGS) entry which is preliminary data.</text>
</comment>
<keyword evidence="4 7" id="KW-0233">DNA recombination</keyword>
<evidence type="ECO:0000256" key="4">
    <source>
        <dbReference type="ARBA" id="ARBA00023172"/>
    </source>
</evidence>
<evidence type="ECO:0000256" key="1">
    <source>
        <dbReference type="ARBA" id="ARBA00004123"/>
    </source>
</evidence>
<evidence type="ECO:0000313" key="11">
    <source>
        <dbReference type="EMBL" id="KAJ3482545.1"/>
    </source>
</evidence>
<proteinExistence type="inferred from homology"/>
<evidence type="ECO:0000256" key="5">
    <source>
        <dbReference type="ARBA" id="ARBA00023204"/>
    </source>
</evidence>
<dbReference type="GO" id="GO:0006310">
    <property type="term" value="P:DNA recombination"/>
    <property type="evidence" value="ECO:0007669"/>
    <property type="project" value="UniProtKB-UniRule"/>
</dbReference>
<dbReference type="Pfam" id="PF08743">
    <property type="entry name" value="Nse4_C"/>
    <property type="match status" value="1"/>
</dbReference>
<comment type="subunit">
    <text evidence="7">Component of the SMC5-SMC6 complex.</text>
</comment>
<keyword evidence="12" id="KW-1185">Reference proteome</keyword>
<name>A0AAD5YDF4_9APHY</name>
<dbReference type="InterPro" id="IPR014854">
    <property type="entry name" value="Nse4_C"/>
</dbReference>
<protein>
    <recommendedName>
        <fullName evidence="7">Non-structural maintenance of chromosomes element 4</fullName>
    </recommendedName>
</protein>
<accession>A0AAD5YDF4</accession>
<evidence type="ECO:0000256" key="6">
    <source>
        <dbReference type="ARBA" id="ARBA00023242"/>
    </source>
</evidence>
<dbReference type="PANTHER" id="PTHR16140">
    <property type="entry name" value="NON-STRUCTURAL MAINTENANCE OF CHROMOSOMES ELEMENT 4"/>
    <property type="match status" value="1"/>
</dbReference>
<dbReference type="InterPro" id="IPR027786">
    <property type="entry name" value="Nse4/EID"/>
</dbReference>
<dbReference type="GO" id="GO:0005634">
    <property type="term" value="C:nucleus"/>
    <property type="evidence" value="ECO:0007669"/>
    <property type="project" value="UniProtKB-SubCell"/>
</dbReference>
<comment type="subcellular location">
    <subcellularLocation>
        <location evidence="1 7">Nucleus</location>
    </subcellularLocation>
</comment>
<comment type="similarity">
    <text evidence="2 7">Belongs to the NSE4 family.</text>
</comment>
<evidence type="ECO:0000256" key="7">
    <source>
        <dbReference type="RuleBase" id="RU365071"/>
    </source>
</evidence>
<feature type="domain" description="Nse4/EID protein Nse3/MAGE-binding" evidence="10">
    <location>
        <begin position="3"/>
        <end position="56"/>
    </location>
</feature>
<organism evidence="11 12">
    <name type="scientific">Meripilus lineatus</name>
    <dbReference type="NCBI Taxonomy" id="2056292"/>
    <lineage>
        <taxon>Eukaryota</taxon>
        <taxon>Fungi</taxon>
        <taxon>Dikarya</taxon>
        <taxon>Basidiomycota</taxon>
        <taxon>Agaricomycotina</taxon>
        <taxon>Agaricomycetes</taxon>
        <taxon>Polyporales</taxon>
        <taxon>Meripilaceae</taxon>
        <taxon>Meripilus</taxon>
    </lineage>
</organism>
<dbReference type="EMBL" id="JANAWD010000268">
    <property type="protein sequence ID" value="KAJ3482545.1"/>
    <property type="molecule type" value="Genomic_DNA"/>
</dbReference>
<evidence type="ECO:0000259" key="10">
    <source>
        <dbReference type="Pfam" id="PF15412"/>
    </source>
</evidence>
<dbReference type="PANTHER" id="PTHR16140:SF0">
    <property type="entry name" value="NON-STRUCTURAL MAINTENANCE OF CHROMOSOMES ELEMENT 4"/>
    <property type="match status" value="1"/>
</dbReference>
<dbReference type="GO" id="GO:0006281">
    <property type="term" value="P:DNA repair"/>
    <property type="evidence" value="ECO:0007669"/>
    <property type="project" value="UniProtKB-UniRule"/>
</dbReference>
<evidence type="ECO:0000256" key="3">
    <source>
        <dbReference type="ARBA" id="ARBA00022763"/>
    </source>
</evidence>
<feature type="region of interest" description="Disordered" evidence="8">
    <location>
        <begin position="102"/>
        <end position="132"/>
    </location>
</feature>
<keyword evidence="5 7" id="KW-0234">DNA repair</keyword>
<dbReference type="Pfam" id="PF15412">
    <property type="entry name" value="Nse4-Nse3_bdg"/>
    <property type="match status" value="1"/>
</dbReference>
<dbReference type="InterPro" id="IPR029225">
    <property type="entry name" value="Nse4_Nse3-bd"/>
</dbReference>
<evidence type="ECO:0000259" key="9">
    <source>
        <dbReference type="Pfam" id="PF08743"/>
    </source>
</evidence>
<feature type="compositionally biased region" description="Basic and acidic residues" evidence="8">
    <location>
        <begin position="108"/>
        <end position="132"/>
    </location>
</feature>
<comment type="function">
    <text evidence="7">Component of the SMC5-SMC6 complex, that promotes sister chromatid alignment after DNA damage and facilitates double-stranded DNA breaks (DSBs) repair via homologous recombination between sister chromatids.</text>
</comment>
<dbReference type="GO" id="GO:0030915">
    <property type="term" value="C:Smc5-Smc6 complex"/>
    <property type="evidence" value="ECO:0007669"/>
    <property type="project" value="UniProtKB-UniRule"/>
</dbReference>
<sequence length="255" mass="28930">MKDAGILTSVTTGVAAKAHAMRSGTGSFDVDEFVTHLLHFMQDAPAPHIHDDDEDDGDNFEAEPADFPLRWDRIGRRALMKSRRVPVMDFMLGPLEVEQKKRAASKRTRFEKNKEDEKKPQEITEADITRSENETTKNVAALARLLEQQDGPVNLLKFVINPHDFGQSVENLFYLSFLIRDARCALDYEEGGAPMIFLCEAPVSEDYSDGVAKRQIVMELDMATWRRAIEVFNITDSIIPQRPKAETRIGNKWYG</sequence>
<keyword evidence="6 7" id="KW-0539">Nucleus</keyword>
<evidence type="ECO:0000256" key="8">
    <source>
        <dbReference type="SAM" id="MobiDB-lite"/>
    </source>
</evidence>
<keyword evidence="3 7" id="KW-0227">DNA damage</keyword>